<dbReference type="Proteomes" id="UP001148614">
    <property type="component" value="Unassembled WGS sequence"/>
</dbReference>
<reference evidence="2" key="1">
    <citation type="submission" date="2022-07" db="EMBL/GenBank/DDBJ databases">
        <title>Genome Sequence of Xylaria arbuscula.</title>
        <authorList>
            <person name="Buettner E."/>
        </authorList>
    </citation>
    <scope>NUCLEOTIDE SEQUENCE</scope>
    <source>
        <strain evidence="2">VT107</strain>
    </source>
</reference>
<protein>
    <submittedName>
        <fullName evidence="2">Uncharacterized protein</fullName>
    </submittedName>
</protein>
<feature type="compositionally biased region" description="Pro residues" evidence="1">
    <location>
        <begin position="170"/>
        <end position="180"/>
    </location>
</feature>
<accession>A0A9W8TGY8</accession>
<proteinExistence type="predicted"/>
<feature type="compositionally biased region" description="Polar residues" evidence="1">
    <location>
        <begin position="19"/>
        <end position="33"/>
    </location>
</feature>
<sequence>MVTDHGHAISTQYASSGASKYYRTSNGPGSGSFQRDEGHQVPRTYHVKTVHAVTSRAEGVEIFTTKACPGQSGSPVGNGSYRSPEGFGRTAISSDRGQRGAERIDLSSTLTTLRETSSIHPVILILAYLDFRVLLLFAMQRTPPPKLPSRPSLTVNVYTTLPDATKADLPPKPPTTPTTPTPTQLRNPRGLLTPSPSPESRSKKSRRGQKRAYAYSTDAIVVPLQTIPTLAPERAGQTPLNNHKYDGAGDYRPTEHPAKKMCPPSFNAVSVSQANGNANKAVAGKTTQREVRYVSKLDETQLELQIIHNKLLGGATTLTAQDQYFLRRQINNKHTKISPLMVHLLIDQVTNKTHELSYAIMDWAHKRHETQLLENILMDRLYNFDVEASFEQGLMSIREVSNLMDCQIVLECVRMGRVPKAKTTRIDLSTDSDTNEGDTGSEDMDLSDNSN</sequence>
<evidence type="ECO:0000313" key="2">
    <source>
        <dbReference type="EMBL" id="KAJ3557040.1"/>
    </source>
</evidence>
<evidence type="ECO:0000313" key="3">
    <source>
        <dbReference type="Proteomes" id="UP001148614"/>
    </source>
</evidence>
<keyword evidence="3" id="KW-1185">Reference proteome</keyword>
<feature type="compositionally biased region" description="Acidic residues" evidence="1">
    <location>
        <begin position="433"/>
        <end position="451"/>
    </location>
</feature>
<evidence type="ECO:0000256" key="1">
    <source>
        <dbReference type="SAM" id="MobiDB-lite"/>
    </source>
</evidence>
<dbReference type="VEuPathDB" id="FungiDB:F4678DRAFT_461652"/>
<dbReference type="AlphaFoldDB" id="A0A9W8TGY8"/>
<dbReference type="EMBL" id="JANPWZ010002659">
    <property type="protein sequence ID" value="KAJ3557040.1"/>
    <property type="molecule type" value="Genomic_DNA"/>
</dbReference>
<feature type="region of interest" description="Disordered" evidence="1">
    <location>
        <begin position="19"/>
        <end position="40"/>
    </location>
</feature>
<comment type="caution">
    <text evidence="2">The sequence shown here is derived from an EMBL/GenBank/DDBJ whole genome shotgun (WGS) entry which is preliminary data.</text>
</comment>
<gene>
    <name evidence="2" type="ORF">NPX13_g10012</name>
</gene>
<organism evidence="2 3">
    <name type="scientific">Xylaria arbuscula</name>
    <dbReference type="NCBI Taxonomy" id="114810"/>
    <lineage>
        <taxon>Eukaryota</taxon>
        <taxon>Fungi</taxon>
        <taxon>Dikarya</taxon>
        <taxon>Ascomycota</taxon>
        <taxon>Pezizomycotina</taxon>
        <taxon>Sordariomycetes</taxon>
        <taxon>Xylariomycetidae</taxon>
        <taxon>Xylariales</taxon>
        <taxon>Xylariaceae</taxon>
        <taxon>Xylaria</taxon>
    </lineage>
</organism>
<name>A0A9W8TGY8_9PEZI</name>
<feature type="region of interest" description="Disordered" evidence="1">
    <location>
        <begin position="163"/>
        <end position="212"/>
    </location>
</feature>
<feature type="region of interest" description="Disordered" evidence="1">
    <location>
        <begin position="424"/>
        <end position="451"/>
    </location>
</feature>